<keyword evidence="2" id="KW-1133">Transmembrane helix</keyword>
<dbReference type="AlphaFoldDB" id="A0A240UFA1"/>
<evidence type="ECO:0000313" key="4">
    <source>
        <dbReference type="Proteomes" id="UP000194440"/>
    </source>
</evidence>
<evidence type="ECO:0000313" key="3">
    <source>
        <dbReference type="EMBL" id="ART59719.1"/>
    </source>
</evidence>
<feature type="region of interest" description="Disordered" evidence="1">
    <location>
        <begin position="1"/>
        <end position="29"/>
    </location>
</feature>
<evidence type="ECO:0000256" key="2">
    <source>
        <dbReference type="SAM" id="Phobius"/>
    </source>
</evidence>
<evidence type="ECO:0000256" key="1">
    <source>
        <dbReference type="SAM" id="MobiDB-lite"/>
    </source>
</evidence>
<organism evidence="3 4">
    <name type="scientific">Acidovorax carolinensis</name>
    <dbReference type="NCBI Taxonomy" id="553814"/>
    <lineage>
        <taxon>Bacteria</taxon>
        <taxon>Pseudomonadati</taxon>
        <taxon>Pseudomonadota</taxon>
        <taxon>Betaproteobacteria</taxon>
        <taxon>Burkholderiales</taxon>
        <taxon>Comamonadaceae</taxon>
        <taxon>Acidovorax</taxon>
    </lineage>
</organism>
<dbReference type="EMBL" id="CP021366">
    <property type="protein sequence ID" value="ART59719.1"/>
    <property type="molecule type" value="Genomic_DNA"/>
</dbReference>
<proteinExistence type="predicted"/>
<feature type="transmembrane region" description="Helical" evidence="2">
    <location>
        <begin position="70"/>
        <end position="89"/>
    </location>
</feature>
<name>A0A240UFA1_9BURK</name>
<accession>A0A240UFA1</accession>
<feature type="transmembrane region" description="Helical" evidence="2">
    <location>
        <begin position="45"/>
        <end position="64"/>
    </location>
</feature>
<reference evidence="3" key="1">
    <citation type="submission" date="2017-05" db="EMBL/GenBank/DDBJ databases">
        <title>Polyphasic characterization of four soil-derived phenanthrene-degrading Acidovorax strains and proposal of Acidovorax phenanthrenivorans sp. nov.</title>
        <authorList>
            <person name="Singleton D."/>
            <person name="Lee J."/>
            <person name="Dickey A.N."/>
            <person name="Stroud A."/>
            <person name="Scholl E.H."/>
            <person name="Wright F.A."/>
            <person name="Aitken M.D."/>
        </authorList>
    </citation>
    <scope>NUCLEOTIDE SEQUENCE</scope>
    <source>
        <strain evidence="3">P4</strain>
    </source>
</reference>
<dbReference type="Proteomes" id="UP000194440">
    <property type="component" value="Chromosome"/>
</dbReference>
<keyword evidence="2" id="KW-0472">Membrane</keyword>
<protein>
    <submittedName>
        <fullName evidence="3">Uncharacterized protein</fullName>
    </submittedName>
</protein>
<dbReference type="KEGG" id="acip:CBP36_13590"/>
<gene>
    <name evidence="3" type="ORF">CBP36_13590</name>
</gene>
<keyword evidence="2" id="KW-0812">Transmembrane</keyword>
<keyword evidence="4" id="KW-1185">Reference proteome</keyword>
<sequence length="124" mass="13573">MDAAAKSPRTREAPRLAGSAPPLPGQELPPDLAEIARQIGVWLPGARIALLLAIGVHAIVWLGFGWGSLPVLVFMGVLWWGLARAVRYLPGLLELQRDAEKQGAVPWQERLGRRSPQRKAESKK</sequence>
<feature type="region of interest" description="Disordered" evidence="1">
    <location>
        <begin position="99"/>
        <end position="124"/>
    </location>
</feature>